<keyword evidence="3" id="KW-1185">Reference proteome</keyword>
<sequence>MAPCRATQSSGLTPMPQSGSGTRPPDWSTRPRPRIQRPSVPIRPGCREDSSVTGSTSFSRSCCNGAVSRRCAAIAPPMAATVRLTSRPVSAPTATASRAWPTGTGPITSKARNHAPPLSSPTGSARQAQV</sequence>
<feature type="compositionally biased region" description="Polar residues" evidence="1">
    <location>
        <begin position="1"/>
        <end position="21"/>
    </location>
</feature>
<feature type="region of interest" description="Disordered" evidence="1">
    <location>
        <begin position="86"/>
        <end position="130"/>
    </location>
</feature>
<proteinExistence type="predicted"/>
<gene>
    <name evidence="2" type="ORF">BLA24_13005</name>
</gene>
<name>A0A2G1XK71_STRCJ</name>
<dbReference type="EMBL" id="NHZO01000143">
    <property type="protein sequence ID" value="PHQ51610.1"/>
    <property type="molecule type" value="Genomic_DNA"/>
</dbReference>
<dbReference type="Proteomes" id="UP000222531">
    <property type="component" value="Unassembled WGS sequence"/>
</dbReference>
<reference evidence="2 3" key="1">
    <citation type="journal article" date="2017" name="Biochemistry">
        <title>Identification of the Biosynthetic Pathway for the Antibiotic Bicyclomycin.</title>
        <authorList>
            <person name="Patteson J."/>
            <person name="Cai W."/>
            <person name="Johnson R.A."/>
            <person name="Santa Maria K."/>
            <person name="Li B."/>
        </authorList>
    </citation>
    <scope>NUCLEOTIDE SEQUENCE [LARGE SCALE GENOMIC DNA]</scope>
    <source>
        <strain evidence="2 3">ATCC 21532</strain>
    </source>
</reference>
<comment type="caution">
    <text evidence="2">The sequence shown here is derived from an EMBL/GenBank/DDBJ whole genome shotgun (WGS) entry which is preliminary data.</text>
</comment>
<organism evidence="2 3">
    <name type="scientific">Streptomyces cinnamoneus</name>
    <name type="common">Streptoverticillium cinnamoneum</name>
    <dbReference type="NCBI Taxonomy" id="53446"/>
    <lineage>
        <taxon>Bacteria</taxon>
        <taxon>Bacillati</taxon>
        <taxon>Actinomycetota</taxon>
        <taxon>Actinomycetes</taxon>
        <taxon>Kitasatosporales</taxon>
        <taxon>Streptomycetaceae</taxon>
        <taxon>Streptomyces</taxon>
        <taxon>Streptomyces cinnamoneus group</taxon>
    </lineage>
</organism>
<accession>A0A2G1XK71</accession>
<evidence type="ECO:0000256" key="1">
    <source>
        <dbReference type="SAM" id="MobiDB-lite"/>
    </source>
</evidence>
<feature type="region of interest" description="Disordered" evidence="1">
    <location>
        <begin position="1"/>
        <end position="60"/>
    </location>
</feature>
<protein>
    <submittedName>
        <fullName evidence="2">Uncharacterized protein</fullName>
    </submittedName>
</protein>
<evidence type="ECO:0000313" key="3">
    <source>
        <dbReference type="Proteomes" id="UP000222531"/>
    </source>
</evidence>
<feature type="compositionally biased region" description="Polar residues" evidence="1">
    <location>
        <begin position="86"/>
        <end position="96"/>
    </location>
</feature>
<dbReference type="AlphaFoldDB" id="A0A2G1XK71"/>
<evidence type="ECO:0000313" key="2">
    <source>
        <dbReference type="EMBL" id="PHQ51610.1"/>
    </source>
</evidence>
<feature type="compositionally biased region" description="Polar residues" evidence="1">
    <location>
        <begin position="120"/>
        <end position="130"/>
    </location>
</feature>
<feature type="compositionally biased region" description="Low complexity" evidence="1">
    <location>
        <begin position="51"/>
        <end position="60"/>
    </location>
</feature>